<dbReference type="KEGG" id="halc:EY643_08300"/>
<keyword evidence="10 11" id="KW-0998">Cell outer membrane</keyword>
<evidence type="ECO:0000256" key="2">
    <source>
        <dbReference type="ARBA" id="ARBA00022448"/>
    </source>
</evidence>
<evidence type="ECO:0000256" key="1">
    <source>
        <dbReference type="ARBA" id="ARBA00004571"/>
    </source>
</evidence>
<dbReference type="Gene3D" id="2.40.170.20">
    <property type="entry name" value="TonB-dependent receptor, beta-barrel domain"/>
    <property type="match status" value="1"/>
</dbReference>
<evidence type="ECO:0000256" key="14">
    <source>
        <dbReference type="SAM" id="SignalP"/>
    </source>
</evidence>
<evidence type="ECO:0000256" key="13">
    <source>
        <dbReference type="SAM" id="MobiDB-lite"/>
    </source>
</evidence>
<evidence type="ECO:0000256" key="10">
    <source>
        <dbReference type="ARBA" id="ARBA00023237"/>
    </source>
</evidence>
<feature type="domain" description="TonB-dependent receptor plug" evidence="16">
    <location>
        <begin position="48"/>
        <end position="152"/>
    </location>
</feature>
<dbReference type="GO" id="GO:0009279">
    <property type="term" value="C:cell outer membrane"/>
    <property type="evidence" value="ECO:0007669"/>
    <property type="project" value="UniProtKB-SubCell"/>
</dbReference>
<dbReference type="PANTHER" id="PTHR32552">
    <property type="entry name" value="FERRICHROME IRON RECEPTOR-RELATED"/>
    <property type="match status" value="1"/>
</dbReference>
<reference evidence="17 18" key="1">
    <citation type="submission" date="2019-02" db="EMBL/GenBank/DDBJ databases">
        <authorList>
            <person name="Li S.-H."/>
        </authorList>
    </citation>
    <scope>NUCLEOTIDE SEQUENCE [LARGE SCALE GENOMIC DNA]</scope>
    <source>
        <strain evidence="17 18">IMCC14385</strain>
    </source>
</reference>
<gene>
    <name evidence="17" type="ORF">EY643_08300</name>
</gene>
<keyword evidence="5 11" id="KW-0812">Transmembrane</keyword>
<keyword evidence="3 11" id="KW-1134">Transmembrane beta strand</keyword>
<keyword evidence="6" id="KW-0408">Iron</keyword>
<feature type="domain" description="TonB-dependent receptor-like beta-barrel" evidence="15">
    <location>
        <begin position="233"/>
        <end position="729"/>
    </location>
</feature>
<comment type="similarity">
    <text evidence="11 12">Belongs to the TonB-dependent receptor family.</text>
</comment>
<evidence type="ECO:0000256" key="11">
    <source>
        <dbReference type="PROSITE-ProRule" id="PRU01360"/>
    </source>
</evidence>
<keyword evidence="4" id="KW-0410">Iron transport</keyword>
<dbReference type="OrthoDB" id="7176070at2"/>
<dbReference type="InterPro" id="IPR036942">
    <property type="entry name" value="Beta-barrel_TonB_sf"/>
</dbReference>
<comment type="subcellular location">
    <subcellularLocation>
        <location evidence="1 11">Cell outer membrane</location>
        <topology evidence="1 11">Multi-pass membrane protein</topology>
    </subcellularLocation>
</comment>
<organism evidence="17 18">
    <name type="scientific">Halioglobus maricola</name>
    <dbReference type="NCBI Taxonomy" id="2601894"/>
    <lineage>
        <taxon>Bacteria</taxon>
        <taxon>Pseudomonadati</taxon>
        <taxon>Pseudomonadota</taxon>
        <taxon>Gammaproteobacteria</taxon>
        <taxon>Cellvibrionales</taxon>
        <taxon>Halieaceae</taxon>
        <taxon>Halioglobus</taxon>
    </lineage>
</organism>
<evidence type="ECO:0000256" key="3">
    <source>
        <dbReference type="ARBA" id="ARBA00022452"/>
    </source>
</evidence>
<feature type="region of interest" description="Disordered" evidence="13">
    <location>
        <begin position="252"/>
        <end position="275"/>
    </location>
</feature>
<name>A0A5P9NIJ9_9GAMM</name>
<feature type="signal peptide" evidence="14">
    <location>
        <begin position="1"/>
        <end position="29"/>
    </location>
</feature>
<evidence type="ECO:0000313" key="17">
    <source>
        <dbReference type="EMBL" id="QFU75653.1"/>
    </source>
</evidence>
<keyword evidence="8 12" id="KW-0798">TonB box</keyword>
<dbReference type="Proteomes" id="UP000326287">
    <property type="component" value="Chromosome"/>
</dbReference>
<evidence type="ECO:0000256" key="5">
    <source>
        <dbReference type="ARBA" id="ARBA00022692"/>
    </source>
</evidence>
<evidence type="ECO:0000259" key="15">
    <source>
        <dbReference type="Pfam" id="PF00593"/>
    </source>
</evidence>
<dbReference type="InterPro" id="IPR039426">
    <property type="entry name" value="TonB-dep_rcpt-like"/>
</dbReference>
<protein>
    <submittedName>
        <fullName evidence="17">TonB-dependent receptor</fullName>
    </submittedName>
</protein>
<evidence type="ECO:0000313" key="18">
    <source>
        <dbReference type="Proteomes" id="UP000326287"/>
    </source>
</evidence>
<proteinExistence type="inferred from homology"/>
<dbReference type="PANTHER" id="PTHR32552:SF81">
    <property type="entry name" value="TONB-DEPENDENT OUTER MEMBRANE RECEPTOR"/>
    <property type="match status" value="1"/>
</dbReference>
<dbReference type="EMBL" id="CP036422">
    <property type="protein sequence ID" value="QFU75653.1"/>
    <property type="molecule type" value="Genomic_DNA"/>
</dbReference>
<keyword evidence="2 11" id="KW-0813">Transport</keyword>
<evidence type="ECO:0000256" key="7">
    <source>
        <dbReference type="ARBA" id="ARBA00023065"/>
    </source>
</evidence>
<evidence type="ECO:0000256" key="4">
    <source>
        <dbReference type="ARBA" id="ARBA00022496"/>
    </source>
</evidence>
<keyword evidence="17" id="KW-0675">Receptor</keyword>
<dbReference type="InterPro" id="IPR012910">
    <property type="entry name" value="Plug_dom"/>
</dbReference>
<dbReference type="SUPFAM" id="SSF56935">
    <property type="entry name" value="Porins"/>
    <property type="match status" value="1"/>
</dbReference>
<accession>A0A5P9NIJ9</accession>
<keyword evidence="7" id="KW-0406">Ion transport</keyword>
<dbReference type="GO" id="GO:0006826">
    <property type="term" value="P:iron ion transport"/>
    <property type="evidence" value="ECO:0007669"/>
    <property type="project" value="UniProtKB-KW"/>
</dbReference>
<keyword evidence="9 11" id="KW-0472">Membrane</keyword>
<evidence type="ECO:0000259" key="16">
    <source>
        <dbReference type="Pfam" id="PF07715"/>
    </source>
</evidence>
<dbReference type="Pfam" id="PF07715">
    <property type="entry name" value="Plug"/>
    <property type="match status" value="1"/>
</dbReference>
<sequence>MKNRRPSTPVVAKTLLATAITALVAPTYAQDLFIEEVIVTAQKRAATVQEISGTVNVVTGESMDRYSAFKFNDLEQLTAGLTLASPNARNNSIAMRGVSLDPEAGASGVVGVYWNDQPVREDVAFSQLYDMERVEVLRGPQGTLQGKTSPGGSINLVTRHADLGEAEGSVELSVSDNDGINAKVSYGGPIVEGVFAARVAAVYDINNSNNVEQYQGFDDPEAEAKSARLSGVWQATDDLNIKLVYQYQDRDTEDPKAMNGSDNLGERPTLSPGDQTSLGDLIDNATMEYDLANLQIDWDIGDLNFASVTGYSESEKVGFTENDRASFVPTEEAVTWQNSNTDQESISQEFRLSSSDNDFYDWMIGIYYQDQDTSTSFISNSVVSPGLDINFSTVGAIPVERTELGIFTFNTFYLNERTKLEVGLRYAEYESFRAADVFYGELLYLPSFLEPIQDVVEGGIKAAFPIEGVSPENQNTEEDTVTGSVGLNWEWTDNTTLYASYNRGYRPSGISINPTPNVAFLPNGEDDLIHDEEVSDSFEAGFKGRYLDGRATLNGAVFYQKYDGYLGFVRGVQVLNDEGEPVDISGGIIYNGDATVWGTEFEGQILLSEHWNAGGGVSYVKGEWDDGAERPCNDREPGEVLGSCDIGGDPISGEPEFTLTANTEYFIPTGSNEWYIRALYKYTDERLNQEASAGISSRAEFDAHHVVNVYAGLRSNDYTWDVNLWAKNLLDSDEVTFEQGHDQYDIAYSGGSYTQTNIQQERIIGVTARYNF</sequence>
<evidence type="ECO:0000256" key="8">
    <source>
        <dbReference type="ARBA" id="ARBA00023077"/>
    </source>
</evidence>
<dbReference type="Pfam" id="PF00593">
    <property type="entry name" value="TonB_dep_Rec_b-barrel"/>
    <property type="match status" value="1"/>
</dbReference>
<dbReference type="InterPro" id="IPR000531">
    <property type="entry name" value="Beta-barrel_TonB"/>
</dbReference>
<evidence type="ECO:0000256" key="12">
    <source>
        <dbReference type="RuleBase" id="RU003357"/>
    </source>
</evidence>
<keyword evidence="14" id="KW-0732">Signal</keyword>
<keyword evidence="18" id="KW-1185">Reference proteome</keyword>
<dbReference type="RefSeq" id="WP_152661760.1">
    <property type="nucleotide sequence ID" value="NZ_CP036422.1"/>
</dbReference>
<feature type="chain" id="PRO_5024992706" evidence="14">
    <location>
        <begin position="30"/>
        <end position="772"/>
    </location>
</feature>
<dbReference type="AlphaFoldDB" id="A0A5P9NIJ9"/>
<evidence type="ECO:0000256" key="9">
    <source>
        <dbReference type="ARBA" id="ARBA00023136"/>
    </source>
</evidence>
<evidence type="ECO:0000256" key="6">
    <source>
        <dbReference type="ARBA" id="ARBA00023004"/>
    </source>
</evidence>
<dbReference type="PROSITE" id="PS52016">
    <property type="entry name" value="TONB_DEPENDENT_REC_3"/>
    <property type="match status" value="1"/>
</dbReference>